<organism evidence="2 3">
    <name type="scientific">Aduncisulcus paluster</name>
    <dbReference type="NCBI Taxonomy" id="2918883"/>
    <lineage>
        <taxon>Eukaryota</taxon>
        <taxon>Metamonada</taxon>
        <taxon>Carpediemonas-like organisms</taxon>
        <taxon>Aduncisulcus</taxon>
    </lineage>
</organism>
<reference evidence="2" key="1">
    <citation type="submission" date="2022-03" db="EMBL/GenBank/DDBJ databases">
        <title>Draft genome sequence of Aduncisulcus paluster, a free-living microaerophilic Fornicata.</title>
        <authorList>
            <person name="Yuyama I."/>
            <person name="Kume K."/>
            <person name="Tamura T."/>
            <person name="Inagaki Y."/>
            <person name="Hashimoto T."/>
        </authorList>
    </citation>
    <scope>NUCLEOTIDE SEQUENCE</scope>
    <source>
        <strain evidence="2">NY0171</strain>
    </source>
</reference>
<feature type="region of interest" description="Disordered" evidence="1">
    <location>
        <begin position="585"/>
        <end position="605"/>
    </location>
</feature>
<feature type="compositionally biased region" description="Basic and acidic residues" evidence="1">
    <location>
        <begin position="675"/>
        <end position="684"/>
    </location>
</feature>
<dbReference type="EMBL" id="BQXS01000263">
    <property type="protein sequence ID" value="GKT28369.1"/>
    <property type="molecule type" value="Genomic_DNA"/>
</dbReference>
<evidence type="ECO:0000313" key="2">
    <source>
        <dbReference type="EMBL" id="GKT28369.1"/>
    </source>
</evidence>
<feature type="compositionally biased region" description="Basic residues" evidence="1">
    <location>
        <begin position="299"/>
        <end position="309"/>
    </location>
</feature>
<feature type="compositionally biased region" description="Polar residues" evidence="1">
    <location>
        <begin position="685"/>
        <end position="694"/>
    </location>
</feature>
<feature type="compositionally biased region" description="Basic and acidic residues" evidence="1">
    <location>
        <begin position="848"/>
        <end position="866"/>
    </location>
</feature>
<sequence>MILEVCSRLAYNFDRGFISAPIILSDPETLFILLKKVFSPHEREVVPPFLLDRIICSLIISLEISERNESLLSFRRVLGIDSSSRQSFLKSFHSFSQRKIHDKSLYYLNLATMGCNMSHLVSSRPPLSCVDDFLSSILSVALNPDDHDKISAIIIDNAIYKLLLCHVLDATVSFSSFSNPSISIPEYDISKVKFTVSSQSELLETIISHQKELPHLISPTTFSPLISGLVTFFSQKSSIYPVLSFITQKKTPEHLHSVHKLLHILSLCIHHERIEMAKSGSLSQSKNRTHPETNESSIRGRRKREKDRKKRWDDEEDDSEESIPDSMSHSSKSSSLSPLQSLFWHSWFLSMCLCSTVCGSSMCIIDGIHGSLVLKYINKTKSHPIQSYIHPSPQSTSTSGTEEMDLNSLFLPSVFSELSSFSPALCDLFSSLLLSLLSHPYILSLLTQVFKGGKKSVFAQIFPLYCITVQEILSQIEGNSSSTKKNSNQISGSKTFDEMPSISSYTSQTSSSQDHSILLTSGESVPFGSPQIRAKDDAQGVHNPYALQSQLAFSTSSSPVQNISIDSSSFDASIALSIPTHDSSHCITSSSSSGQSNEGSVLPPLSIIPRNEERSYLSSFSSVYIKKISELEDESSSCVIPAFSIFSTPSEFSLFALHLCAKLTALGELIVSCKTDTKSPDSKSGDSQSASINRNSQQHQPLQCVGMYWIWWELMCQSMRCFLDPPKELLPASIHVQDYTGLRSSPNLNDDITLFSIIFSSSLFKDVLTQSSSPLIPFGEISIYSQRSVLYTLRKSHAFSSSTFLPSRHNTTFSFDIICSLATSYCYHYLSKLFRSLQIDRLISNNMTKDDGSEKVTKKSTKVDKTRRSHLSSRSPSLSFHRSTPNVFSSFLPSSSLHSISVSSHSESVSSQARRIGIISPKHKEMIARSTELPNLSRIISLLKQPSLIDLNAYQQQHLKRLRKALRKHTAVGTPSLYHDVLSISISLHGGPDSLRQILAQCTPQNINNWSERAQNMIIHGGFEAYNPKIDITSLWKSVSAEYFRDNVFRSVGLEQLIFGMQFLPSMIARLFLDEWRRVVAKMWKKTRKWKEEYYMEEMNNLFSKVNPISKNRFISLFENPIQQGDSVSYIDLECCVKASYLLYLVCYSCSDLSTLFPVILSMIQAICDCIRECICVIMVYHEICSRWGLNLGIHSHIEPESYDISSDNVSHVGAYISESLLLSLSFLHQAFTVMNDKFNILSVSAGLTVGSGKRRSSRKIIAPWLFAFIHTVLECSIFRNLYQTSSARIPMTHSSSQSKKALSHELSDLIPDVLESSLHIISSDLSRFILSPSLDVSESAFISQWLQVYLNIACSYKQCSGSFSISELISHDDSRKIRRRISPFSIVTKNLSQSSSPTSNSSSIMQIPNIIVSLGQGSVYKLTKHVLGFVISEHIASMLKYISTSPAPLFLCFPRFLHLPFFLSSSPSSSSSPIIPLSQPLSNSSFLLSQAQHFTPSQWIVALHGIIEGILCQCSRIQGSVMERGNPNCFSSLHTQDIALCEYVCAKVLVSLFWVFIHDLRNKRNNSKYLLSCESKEKDIIGKTIEDAALLASIEKDFPRLYNEKMPFTMHLFYYFSCVISSSSSTIINTITIPALSRVLSCSFSPSVIFAGISTVLFISSEVESTIEFLSSLAVDLVSKGHSFETDGEALSSLDRVIKDDRNVLFSMVFYPLLKRNDLKMGIIGIISQCCCEMLNILLTLFCRDYEDPTILSEKAQKRQEMSSSDVNGKYKEYLSLKSPLALLATNSAFRNIPIHKLQELILKSSFSIYICVAVLNSKKYDRSRIKTLVKQHLACSQCFSCILNTSLVGFSTNYPSPSRKESMMKIPSSFPKIEIDQLRRTSISKISQSPSSNSNPINAGIYLGRLWLMGGNNSEKHKLFDHAEGLYLESSAFSIVSQDIDGNRFFQQSFGLPWGQAGCDSDEGKEETGGGSFDLYSALAAEESSETDRKAGNEKSIHENSVQKLSKEELVEFVSKILPSSSFYCIHPLFEYSILESFFEKDPIFSICSKQLLATASFQTSSKLYDGISEKSIGIFVFFICSFSLSLSQTLVSPFEALETSTFGANWDDHAFLVNLIVSLPSIFRIVMKSIEKHSSLASLKRIVTASACVCLKSFALLVQHRVTDFVGEVGLSSELIHALQQFNRILNLDECVSQLTSYFYSFYSSLVEGNSDHIAHIVNSDLVCSGMLDIHSSFFASCSFHSDLLIEPLRKLSETIFTGYPSLSHETKIFSTILNADKKSSEIISHKMLFLAYKSIMENSDVDLGEALQIIINAVEERNSDHIAHIVNSDLVCSGMLDIHSSFFASCSFHSDLLIEPLRKLSETIFTGYPSLSHETKIFSTILNADKKSSEIISHKMLFLAYKSIMENSDVDLGEALQIIINAVEESGMKGSVLWYELKKMILPEFEEEEEEYDEDDLD</sequence>
<evidence type="ECO:0000313" key="3">
    <source>
        <dbReference type="Proteomes" id="UP001057375"/>
    </source>
</evidence>
<feature type="compositionally biased region" description="Low complexity" evidence="1">
    <location>
        <begin position="585"/>
        <end position="600"/>
    </location>
</feature>
<feature type="region of interest" description="Disordered" evidence="1">
    <location>
        <begin position="478"/>
        <end position="510"/>
    </location>
</feature>
<feature type="region of interest" description="Disordered" evidence="1">
    <location>
        <begin position="279"/>
        <end position="335"/>
    </location>
</feature>
<keyword evidence="3" id="KW-1185">Reference proteome</keyword>
<evidence type="ECO:0008006" key="4">
    <source>
        <dbReference type="Google" id="ProtNLM"/>
    </source>
</evidence>
<name>A0ABQ5KA66_9EUKA</name>
<protein>
    <recommendedName>
        <fullName evidence="4">Non-specific serine/threonine protein kinase</fullName>
    </recommendedName>
</protein>
<evidence type="ECO:0000256" key="1">
    <source>
        <dbReference type="SAM" id="MobiDB-lite"/>
    </source>
</evidence>
<dbReference type="Proteomes" id="UP001057375">
    <property type="component" value="Unassembled WGS sequence"/>
</dbReference>
<feature type="compositionally biased region" description="Polar residues" evidence="1">
    <location>
        <begin position="478"/>
        <end position="494"/>
    </location>
</feature>
<feature type="compositionally biased region" description="Low complexity" evidence="1">
    <location>
        <begin position="501"/>
        <end position="510"/>
    </location>
</feature>
<feature type="compositionally biased region" description="Low complexity" evidence="1">
    <location>
        <begin position="872"/>
        <end position="882"/>
    </location>
</feature>
<feature type="compositionally biased region" description="Low complexity" evidence="1">
    <location>
        <begin position="326"/>
        <end position="335"/>
    </location>
</feature>
<proteinExistence type="predicted"/>
<gene>
    <name evidence="2" type="ORF">ADUPG1_000611</name>
</gene>
<feature type="region of interest" description="Disordered" evidence="1">
    <location>
        <begin position="675"/>
        <end position="694"/>
    </location>
</feature>
<accession>A0ABQ5KA66</accession>
<comment type="caution">
    <text evidence="2">The sequence shown here is derived from an EMBL/GenBank/DDBJ whole genome shotgun (WGS) entry which is preliminary data.</text>
</comment>
<feature type="compositionally biased region" description="Acidic residues" evidence="1">
    <location>
        <begin position="314"/>
        <end position="323"/>
    </location>
</feature>
<feature type="region of interest" description="Disordered" evidence="1">
    <location>
        <begin position="848"/>
        <end position="882"/>
    </location>
</feature>